<accession>A0A2H9TNJ6</accession>
<comment type="function">
    <text evidence="6">Demethylates proteins that have been reversibly carboxymethylated.</text>
</comment>
<feature type="active site" evidence="7">
    <location>
        <position position="172"/>
    </location>
</feature>
<evidence type="ECO:0000256" key="7">
    <source>
        <dbReference type="PIRSR" id="PIRSR022950-1"/>
    </source>
</evidence>
<evidence type="ECO:0000259" key="9">
    <source>
        <dbReference type="Pfam" id="PF12697"/>
    </source>
</evidence>
<dbReference type="PIRSF" id="PIRSF022950">
    <property type="entry name" value="PPase_methylesterase_euk"/>
    <property type="match status" value="1"/>
</dbReference>
<dbReference type="PANTHER" id="PTHR14189">
    <property type="entry name" value="PROTEIN PHOSPHATASE METHYLESTERASE-1 RELATED"/>
    <property type="match status" value="1"/>
</dbReference>
<evidence type="ECO:0000256" key="8">
    <source>
        <dbReference type="SAM" id="MobiDB-lite"/>
    </source>
</evidence>
<dbReference type="EC" id="3.1.1.-" evidence="6"/>
<feature type="active site" evidence="7">
    <location>
        <position position="147"/>
    </location>
</feature>
<feature type="compositionally biased region" description="Polar residues" evidence="8">
    <location>
        <begin position="1"/>
        <end position="24"/>
    </location>
</feature>
<evidence type="ECO:0000256" key="4">
    <source>
        <dbReference type="ARBA" id="ARBA00022801"/>
    </source>
</evidence>
<sequence length="333" mass="37227">MSVNRNMSASRNMKTRQRTNTNRSHYPPQSPRKLANEIVTSRGKWQDYFDEHHIETTERGPDEEQAVLFTHHGAGYSALSFATLTRELCLEYPHIAVVSIDARAHGSSSGDECDLSLDCLLSDYVTVVENVCRSFSAPHYVFLAGHSLGGAVVCRIATQNLLADVAGVIVIDIVEEAALLALRSMPATLARRPVSFSTLEDAIYWALMSGTCRNTESASISIPDQLVRTEGIFQWKVNLLQCRPFWEDWFRGLSQAFVDCAIPRVLVLAEREYLDRTLMIASMQGKFQNSIIRNTGHAIQEDQPNLLAQLIGTFVDRNMAVARLNAQRVALNR</sequence>
<gene>
    <name evidence="10" type="ORF">PSACC_00832</name>
</gene>
<comment type="caution">
    <text evidence="10">The sequence shown here is derived from an EMBL/GenBank/DDBJ whole genome shotgun (WGS) entry which is preliminary data.</text>
</comment>
<feature type="region of interest" description="Disordered" evidence="8">
    <location>
        <begin position="1"/>
        <end position="34"/>
    </location>
</feature>
<keyword evidence="3 6" id="KW-0719">Serine esterase</keyword>
<proteinExistence type="inferred from homology"/>
<evidence type="ECO:0000256" key="3">
    <source>
        <dbReference type="ARBA" id="ARBA00022487"/>
    </source>
</evidence>
<comment type="similarity">
    <text evidence="1 6">Belongs to the AB hydrolase superfamily.</text>
</comment>
<evidence type="ECO:0000313" key="11">
    <source>
        <dbReference type="Proteomes" id="UP000240830"/>
    </source>
</evidence>
<dbReference type="InterPro" id="IPR016812">
    <property type="entry name" value="PPase_methylesterase_euk"/>
</dbReference>
<feature type="domain" description="AB hydrolase-1" evidence="9">
    <location>
        <begin position="69"/>
        <end position="309"/>
    </location>
</feature>
<evidence type="ECO:0000313" key="10">
    <source>
        <dbReference type="EMBL" id="PJF19325.1"/>
    </source>
</evidence>
<dbReference type="OrthoDB" id="194865at2759"/>
<dbReference type="SUPFAM" id="SSF53474">
    <property type="entry name" value="alpha/beta-Hydrolases"/>
    <property type="match status" value="1"/>
</dbReference>
<dbReference type="InterPro" id="IPR029058">
    <property type="entry name" value="AB_hydrolase_fold"/>
</dbReference>
<dbReference type="PANTHER" id="PTHR14189:SF0">
    <property type="entry name" value="PROTEIN PHOSPHATASE METHYLESTERASE 1"/>
    <property type="match status" value="1"/>
</dbReference>
<keyword evidence="11" id="KW-1185">Reference proteome</keyword>
<keyword evidence="4 6" id="KW-0378">Hydrolase</keyword>
<dbReference type="STRING" id="1246581.A0A2H9TNJ6"/>
<dbReference type="AlphaFoldDB" id="A0A2H9TNJ6"/>
<dbReference type="Pfam" id="PF12697">
    <property type="entry name" value="Abhydrolase_6"/>
    <property type="match status" value="1"/>
</dbReference>
<dbReference type="Gene3D" id="3.40.50.1820">
    <property type="entry name" value="alpha/beta hydrolase"/>
    <property type="match status" value="1"/>
</dbReference>
<comment type="catalytic activity">
    <reaction evidence="5">
        <text>[phosphatase 2A protein]-C-terminal L-leucine methyl ester + H2O = [phosphatase 2A protein]-C-terminal L-leucine + methanol + H(+)</text>
        <dbReference type="Rhea" id="RHEA:48548"/>
        <dbReference type="Rhea" id="RHEA-COMP:12134"/>
        <dbReference type="Rhea" id="RHEA-COMP:12135"/>
        <dbReference type="ChEBI" id="CHEBI:15377"/>
        <dbReference type="ChEBI" id="CHEBI:15378"/>
        <dbReference type="ChEBI" id="CHEBI:17790"/>
        <dbReference type="ChEBI" id="CHEBI:90516"/>
        <dbReference type="ChEBI" id="CHEBI:90517"/>
        <dbReference type="EC" id="3.1.1.89"/>
    </reaction>
</comment>
<evidence type="ECO:0000256" key="2">
    <source>
        <dbReference type="ARBA" id="ARBA00020672"/>
    </source>
</evidence>
<reference evidence="10 11" key="1">
    <citation type="submission" date="2016-10" db="EMBL/GenBank/DDBJ databases">
        <title>The genome of Paramicrosporidium saccamoebae is the missing link in understanding Cryptomycota and Microsporidia evolution.</title>
        <authorList>
            <person name="Quandt C.A."/>
            <person name="Beaudet D."/>
            <person name="Corsaro D."/>
            <person name="Michel R."/>
            <person name="Corradi N."/>
            <person name="James T."/>
        </authorList>
    </citation>
    <scope>NUCLEOTIDE SEQUENCE [LARGE SCALE GENOMIC DNA]</scope>
    <source>
        <strain evidence="10 11">KSL3</strain>
    </source>
</reference>
<name>A0A2H9TNJ6_9FUNG</name>
<evidence type="ECO:0000256" key="5">
    <source>
        <dbReference type="ARBA" id="ARBA00049203"/>
    </source>
</evidence>
<dbReference type="GO" id="GO:0051723">
    <property type="term" value="F:protein methylesterase activity"/>
    <property type="evidence" value="ECO:0007669"/>
    <property type="project" value="UniProtKB-EC"/>
</dbReference>
<organism evidence="10 11">
    <name type="scientific">Paramicrosporidium saccamoebae</name>
    <dbReference type="NCBI Taxonomy" id="1246581"/>
    <lineage>
        <taxon>Eukaryota</taxon>
        <taxon>Fungi</taxon>
        <taxon>Fungi incertae sedis</taxon>
        <taxon>Cryptomycota</taxon>
        <taxon>Cryptomycota incertae sedis</taxon>
        <taxon>Paramicrosporidium</taxon>
    </lineage>
</organism>
<dbReference type="InterPro" id="IPR000073">
    <property type="entry name" value="AB_hydrolase_1"/>
</dbReference>
<feature type="active site" evidence="7">
    <location>
        <position position="297"/>
    </location>
</feature>
<evidence type="ECO:0000256" key="1">
    <source>
        <dbReference type="ARBA" id="ARBA00008645"/>
    </source>
</evidence>
<evidence type="ECO:0000256" key="6">
    <source>
        <dbReference type="PIRNR" id="PIRNR022950"/>
    </source>
</evidence>
<protein>
    <recommendedName>
        <fullName evidence="2 6">Protein phosphatase methylesterase 1</fullName>
        <shortName evidence="6">PME-1</shortName>
        <ecNumber evidence="6">3.1.1.-</ecNumber>
    </recommendedName>
</protein>
<dbReference type="EMBL" id="MTSL01000065">
    <property type="protein sequence ID" value="PJF19325.1"/>
    <property type="molecule type" value="Genomic_DNA"/>
</dbReference>
<dbReference type="Proteomes" id="UP000240830">
    <property type="component" value="Unassembled WGS sequence"/>
</dbReference>